<comment type="caution">
    <text evidence="8">The sequence shown here is derived from an EMBL/GenBank/DDBJ whole genome shotgun (WGS) entry which is preliminary data.</text>
</comment>
<keyword evidence="3" id="KW-0808">Transferase</keyword>
<dbReference type="SUPFAM" id="SSF53335">
    <property type="entry name" value="S-adenosyl-L-methionine-dependent methyltransferases"/>
    <property type="match status" value="1"/>
</dbReference>
<evidence type="ECO:0000259" key="6">
    <source>
        <dbReference type="Pfam" id="PF05175"/>
    </source>
</evidence>
<evidence type="ECO:0000259" key="7">
    <source>
        <dbReference type="Pfam" id="PF17827"/>
    </source>
</evidence>
<gene>
    <name evidence="8" type="primary">prmC</name>
    <name evidence="8" type="ORF">GCM10009855_14930</name>
</gene>
<dbReference type="InterPro" id="IPR004556">
    <property type="entry name" value="HemK-like"/>
</dbReference>
<keyword evidence="9" id="KW-1185">Reference proteome</keyword>
<protein>
    <recommendedName>
        <fullName evidence="1">peptide chain release factor N(5)-glutamine methyltransferase</fullName>
        <ecNumber evidence="1">2.1.1.297</ecNumber>
    </recommendedName>
</protein>
<feature type="domain" description="Release factor glutamine methyltransferase N-terminal" evidence="7">
    <location>
        <begin position="12"/>
        <end position="78"/>
    </location>
</feature>
<dbReference type="NCBIfam" id="TIGR00536">
    <property type="entry name" value="hemK_fam"/>
    <property type="match status" value="1"/>
</dbReference>
<feature type="domain" description="Methyltransferase small" evidence="6">
    <location>
        <begin position="124"/>
        <end position="215"/>
    </location>
</feature>
<evidence type="ECO:0000313" key="9">
    <source>
        <dbReference type="Proteomes" id="UP001501170"/>
    </source>
</evidence>
<dbReference type="InterPro" id="IPR007848">
    <property type="entry name" value="Small_mtfrase_dom"/>
</dbReference>
<dbReference type="EMBL" id="BAAARB010000006">
    <property type="protein sequence ID" value="GAA2376641.1"/>
    <property type="molecule type" value="Genomic_DNA"/>
</dbReference>
<dbReference type="RefSeq" id="WP_062367564.1">
    <property type="nucleotide sequence ID" value="NZ_BAAARB010000006.1"/>
</dbReference>
<keyword evidence="4" id="KW-0949">S-adenosyl-L-methionine</keyword>
<keyword evidence="2 8" id="KW-0489">Methyltransferase</keyword>
<dbReference type="InterPro" id="IPR040758">
    <property type="entry name" value="PrmC_N"/>
</dbReference>
<proteinExistence type="predicted"/>
<dbReference type="PANTHER" id="PTHR18895">
    <property type="entry name" value="HEMK METHYLTRANSFERASE"/>
    <property type="match status" value="1"/>
</dbReference>
<organism evidence="8 9">
    <name type="scientific">Gordonia cholesterolivorans</name>
    <dbReference type="NCBI Taxonomy" id="559625"/>
    <lineage>
        <taxon>Bacteria</taxon>
        <taxon>Bacillati</taxon>
        <taxon>Actinomycetota</taxon>
        <taxon>Actinomycetes</taxon>
        <taxon>Mycobacteriales</taxon>
        <taxon>Gordoniaceae</taxon>
        <taxon>Gordonia</taxon>
    </lineage>
</organism>
<dbReference type="CDD" id="cd02440">
    <property type="entry name" value="AdoMet_MTases"/>
    <property type="match status" value="1"/>
</dbReference>
<dbReference type="EC" id="2.1.1.297" evidence="1"/>
<dbReference type="InterPro" id="IPR050320">
    <property type="entry name" value="N5-glutamine_MTase"/>
</dbReference>
<dbReference type="Proteomes" id="UP001501170">
    <property type="component" value="Unassembled WGS sequence"/>
</dbReference>
<comment type="catalytic activity">
    <reaction evidence="5">
        <text>L-glutaminyl-[peptide chain release factor] + S-adenosyl-L-methionine = N(5)-methyl-L-glutaminyl-[peptide chain release factor] + S-adenosyl-L-homocysteine + H(+)</text>
        <dbReference type="Rhea" id="RHEA:42896"/>
        <dbReference type="Rhea" id="RHEA-COMP:10271"/>
        <dbReference type="Rhea" id="RHEA-COMP:10272"/>
        <dbReference type="ChEBI" id="CHEBI:15378"/>
        <dbReference type="ChEBI" id="CHEBI:30011"/>
        <dbReference type="ChEBI" id="CHEBI:57856"/>
        <dbReference type="ChEBI" id="CHEBI:59789"/>
        <dbReference type="ChEBI" id="CHEBI:61891"/>
        <dbReference type="EC" id="2.1.1.297"/>
    </reaction>
</comment>
<evidence type="ECO:0000313" key="8">
    <source>
        <dbReference type="EMBL" id="GAA2376641.1"/>
    </source>
</evidence>
<evidence type="ECO:0000256" key="2">
    <source>
        <dbReference type="ARBA" id="ARBA00022603"/>
    </source>
</evidence>
<dbReference type="PROSITE" id="PS00092">
    <property type="entry name" value="N6_MTASE"/>
    <property type="match status" value="1"/>
</dbReference>
<evidence type="ECO:0000256" key="5">
    <source>
        <dbReference type="ARBA" id="ARBA00048391"/>
    </source>
</evidence>
<dbReference type="Pfam" id="PF05175">
    <property type="entry name" value="MTS"/>
    <property type="match status" value="1"/>
</dbReference>
<evidence type="ECO:0000256" key="4">
    <source>
        <dbReference type="ARBA" id="ARBA00022691"/>
    </source>
</evidence>
<dbReference type="InterPro" id="IPR029063">
    <property type="entry name" value="SAM-dependent_MTases_sf"/>
</dbReference>
<dbReference type="PANTHER" id="PTHR18895:SF74">
    <property type="entry name" value="MTRF1L RELEASE FACTOR GLUTAMINE METHYLTRANSFERASE"/>
    <property type="match status" value="1"/>
</dbReference>
<dbReference type="InterPro" id="IPR002052">
    <property type="entry name" value="DNA_methylase_N6_adenine_CS"/>
</dbReference>
<dbReference type="GO" id="GO:0032259">
    <property type="term" value="P:methylation"/>
    <property type="evidence" value="ECO:0007669"/>
    <property type="project" value="UniProtKB-KW"/>
</dbReference>
<reference evidence="9" key="1">
    <citation type="journal article" date="2019" name="Int. J. Syst. Evol. Microbiol.">
        <title>The Global Catalogue of Microorganisms (GCM) 10K type strain sequencing project: providing services to taxonomists for standard genome sequencing and annotation.</title>
        <authorList>
            <consortium name="The Broad Institute Genomics Platform"/>
            <consortium name="The Broad Institute Genome Sequencing Center for Infectious Disease"/>
            <person name="Wu L."/>
            <person name="Ma J."/>
        </authorList>
    </citation>
    <scope>NUCLEOTIDE SEQUENCE [LARGE SCALE GENOMIC DNA]</scope>
    <source>
        <strain evidence="9">JCM 16227</strain>
    </source>
</reference>
<dbReference type="NCBIfam" id="TIGR03534">
    <property type="entry name" value="RF_mod_PrmC"/>
    <property type="match status" value="1"/>
</dbReference>
<dbReference type="GO" id="GO:0008168">
    <property type="term" value="F:methyltransferase activity"/>
    <property type="evidence" value="ECO:0007669"/>
    <property type="project" value="UniProtKB-KW"/>
</dbReference>
<sequence>MTAPEGGSADALRRWAAVRLAEAGIDSAGAEAAELVAQMLGVDPGRLLLVDEVPAELRGRVVAAVEQRCSRVPLQHITSRAFFAGLELTVGPGVFIPRPETELLAEWALARIAELRESAGDPIRVVDLCSGSGALALAISAGAPDATVTAVERSERALSYLRRNLEATGLTERVAVVRADVTDVAAVAPLLASAHVVVSNPPYVPSGAEVSPEVAHDPPEAVFSGDCGMDLIDQLAPILASALRVGASVAVEHDDTTADLVRDALTATGGFAAVRTHDDLAGRPRFVTAVRAAVGDPARSGADGVEGWNT</sequence>
<dbReference type="Gene3D" id="3.40.50.150">
    <property type="entry name" value="Vaccinia Virus protein VP39"/>
    <property type="match status" value="1"/>
</dbReference>
<dbReference type="InterPro" id="IPR019874">
    <property type="entry name" value="RF_methyltr_PrmC"/>
</dbReference>
<evidence type="ECO:0000256" key="3">
    <source>
        <dbReference type="ARBA" id="ARBA00022679"/>
    </source>
</evidence>
<name>A0ABP5UCG6_9ACTN</name>
<accession>A0ABP5UCG6</accession>
<evidence type="ECO:0000256" key="1">
    <source>
        <dbReference type="ARBA" id="ARBA00012771"/>
    </source>
</evidence>
<dbReference type="Pfam" id="PF17827">
    <property type="entry name" value="PrmC_N"/>
    <property type="match status" value="1"/>
</dbReference>
<dbReference type="Gene3D" id="1.10.8.10">
    <property type="entry name" value="DNA helicase RuvA subunit, C-terminal domain"/>
    <property type="match status" value="1"/>
</dbReference>